<name>A0ABY0IFL0_9BACT</name>
<organism evidence="1 2">
    <name type="scientific">Halobacteriovorax vibrionivorans</name>
    <dbReference type="NCBI Taxonomy" id="2152716"/>
    <lineage>
        <taxon>Bacteria</taxon>
        <taxon>Pseudomonadati</taxon>
        <taxon>Bdellovibrionota</taxon>
        <taxon>Bacteriovoracia</taxon>
        <taxon>Bacteriovoracales</taxon>
        <taxon>Halobacteriovoraceae</taxon>
        <taxon>Halobacteriovorax</taxon>
    </lineage>
</organism>
<dbReference type="SUPFAM" id="SSF55729">
    <property type="entry name" value="Acyl-CoA N-acyltransferases (Nat)"/>
    <property type="match status" value="1"/>
</dbReference>
<dbReference type="Gene3D" id="3.40.630.30">
    <property type="match status" value="1"/>
</dbReference>
<dbReference type="RefSeq" id="WP_115363133.1">
    <property type="nucleotide sequence ID" value="NZ_QDKL01000003.1"/>
</dbReference>
<evidence type="ECO:0008006" key="3">
    <source>
        <dbReference type="Google" id="ProtNLM"/>
    </source>
</evidence>
<reference evidence="2" key="1">
    <citation type="journal article" date="2019" name="Int. J. Syst. Evol. Microbiol.">
        <title>Halobacteriovorax valvorus sp. nov., a novel prokaryotic predator isolated from coastal seawater of China.</title>
        <authorList>
            <person name="Chen M.-X."/>
        </authorList>
    </citation>
    <scope>NUCLEOTIDE SEQUENCE [LARGE SCALE GENOMIC DNA]</scope>
    <source>
        <strain evidence="2">BL9</strain>
    </source>
</reference>
<proteinExistence type="predicted"/>
<gene>
    <name evidence="1" type="ORF">DAY19_12935</name>
</gene>
<evidence type="ECO:0000313" key="1">
    <source>
        <dbReference type="EMBL" id="RZF20883.1"/>
    </source>
</evidence>
<dbReference type="EMBL" id="QDKL01000003">
    <property type="protein sequence ID" value="RZF20883.1"/>
    <property type="molecule type" value="Genomic_DNA"/>
</dbReference>
<evidence type="ECO:0000313" key="2">
    <source>
        <dbReference type="Proteomes" id="UP000443582"/>
    </source>
</evidence>
<comment type="caution">
    <text evidence="1">The sequence shown here is derived from an EMBL/GenBank/DDBJ whole genome shotgun (WGS) entry which is preliminary data.</text>
</comment>
<accession>A0ABY0IFL0</accession>
<dbReference type="Proteomes" id="UP000443582">
    <property type="component" value="Unassembled WGS sequence"/>
</dbReference>
<keyword evidence="2" id="KW-1185">Reference proteome</keyword>
<dbReference type="InterPro" id="IPR016181">
    <property type="entry name" value="Acyl_CoA_acyltransferase"/>
</dbReference>
<sequence>MLTLEEVMEPYSHIRLATKSDNDAILNFYKDIHMQTGTESLSFDRGDNFFEFYERKGNHYWSFVFLNDDETICGVGTIIRQIRHVDGEFRPVAYFCDLRVSPVGGRRAKVQWRKLFKDIIEALPNLSEELRCEMSYTAILSDNERAIKSLTKNGRGFNYRHIDNYHVYSVVCPPVFNPARGRVQKINFKKFNDFYRSENSNLELREQITDEKDNKYFGVFDGAKLCAVFMITDKSLGRRYKLYNMQAPKRLLTKLVQLMGRPGVSNGILQTLEVLYLSFERSLSNEAKKEMIMSILKYFSLNKTMNDFHICNLYTGQEKFNFSYFIDGIIVESTGHMFEIHGDTTGPLWPVRKFRFEGSVL</sequence>
<protein>
    <recommendedName>
        <fullName evidence="3">N-acetyltransferase domain-containing protein</fullName>
    </recommendedName>
</protein>